<evidence type="ECO:0000313" key="3">
    <source>
        <dbReference type="Proteomes" id="UP001055439"/>
    </source>
</evidence>
<evidence type="ECO:0000256" key="1">
    <source>
        <dbReference type="SAM" id="SignalP"/>
    </source>
</evidence>
<feature type="chain" id="PRO_5039020992" evidence="1">
    <location>
        <begin position="19"/>
        <end position="52"/>
    </location>
</feature>
<name>A0A9E7JF04_9LILI</name>
<feature type="signal peptide" evidence="1">
    <location>
        <begin position="1"/>
        <end position="18"/>
    </location>
</feature>
<protein>
    <submittedName>
        <fullName evidence="2">Uncharacterized protein</fullName>
    </submittedName>
</protein>
<proteinExistence type="predicted"/>
<dbReference type="Proteomes" id="UP001055439">
    <property type="component" value="Chromosome 10"/>
</dbReference>
<dbReference type="AlphaFoldDB" id="A0A9E7JF04"/>
<gene>
    <name evidence="2" type="ORF">MUK42_01409</name>
</gene>
<keyword evidence="1" id="KW-0732">Signal</keyword>
<evidence type="ECO:0000313" key="2">
    <source>
        <dbReference type="EMBL" id="URD78257.1"/>
    </source>
</evidence>
<keyword evidence="3" id="KW-1185">Reference proteome</keyword>
<organism evidence="2 3">
    <name type="scientific">Musa troglodytarum</name>
    <name type="common">fe'i banana</name>
    <dbReference type="NCBI Taxonomy" id="320322"/>
    <lineage>
        <taxon>Eukaryota</taxon>
        <taxon>Viridiplantae</taxon>
        <taxon>Streptophyta</taxon>
        <taxon>Embryophyta</taxon>
        <taxon>Tracheophyta</taxon>
        <taxon>Spermatophyta</taxon>
        <taxon>Magnoliopsida</taxon>
        <taxon>Liliopsida</taxon>
        <taxon>Zingiberales</taxon>
        <taxon>Musaceae</taxon>
        <taxon>Musa</taxon>
    </lineage>
</organism>
<sequence length="52" mass="5786">MRKKHSTTSLNSFAVVLALCSNGLLHDDDDMDELQLVPDAIPQKAESIVDRF</sequence>
<dbReference type="EMBL" id="CP097503">
    <property type="protein sequence ID" value="URD78257.1"/>
    <property type="molecule type" value="Genomic_DNA"/>
</dbReference>
<reference evidence="2" key="1">
    <citation type="submission" date="2022-05" db="EMBL/GenBank/DDBJ databases">
        <title>The Musa troglodytarum L. genome provides insights into the mechanism of non-climacteric behaviour and enrichment of carotenoids.</title>
        <authorList>
            <person name="Wang J."/>
        </authorList>
    </citation>
    <scope>NUCLEOTIDE SEQUENCE</scope>
    <source>
        <tissue evidence="2">Leaf</tissue>
    </source>
</reference>
<accession>A0A9E7JF04</accession>